<dbReference type="Gene3D" id="3.40.30.10">
    <property type="entry name" value="Glutaredoxin"/>
    <property type="match status" value="1"/>
</dbReference>
<accession>A0ABR7RSE5</accession>
<proteinExistence type="predicted"/>
<evidence type="ECO:0000313" key="3">
    <source>
        <dbReference type="Proteomes" id="UP000626026"/>
    </source>
</evidence>
<protein>
    <submittedName>
        <fullName evidence="2">DsbA family protein</fullName>
    </submittedName>
</protein>
<dbReference type="EMBL" id="JACTVA010000046">
    <property type="protein sequence ID" value="MBC9209141.1"/>
    <property type="molecule type" value="Genomic_DNA"/>
</dbReference>
<dbReference type="Pfam" id="PF01323">
    <property type="entry name" value="DSBA"/>
    <property type="match status" value="1"/>
</dbReference>
<dbReference type="RefSeq" id="WP_187786284.1">
    <property type="nucleotide sequence ID" value="NZ_JACTVA010000046.1"/>
</dbReference>
<keyword evidence="3" id="KW-1185">Reference proteome</keyword>
<feature type="domain" description="DSBA-like thioredoxin" evidence="1">
    <location>
        <begin position="8"/>
        <end position="182"/>
    </location>
</feature>
<dbReference type="InterPro" id="IPR036249">
    <property type="entry name" value="Thioredoxin-like_sf"/>
</dbReference>
<reference evidence="2 3" key="1">
    <citation type="journal article" date="2013" name="Int. J. Syst. Evol. Microbiol.">
        <title>Roseomonas aerophila sp. nov., isolated from air.</title>
        <authorList>
            <person name="Kim S.J."/>
            <person name="Weon H.Y."/>
            <person name="Ahn J.H."/>
            <person name="Hong S.B."/>
            <person name="Seok S.J."/>
            <person name="Whang K.S."/>
            <person name="Kwon S.W."/>
        </authorList>
    </citation>
    <scope>NUCLEOTIDE SEQUENCE [LARGE SCALE GENOMIC DNA]</scope>
    <source>
        <strain evidence="2 3">NBRC 108923</strain>
    </source>
</reference>
<dbReference type="CDD" id="cd03025">
    <property type="entry name" value="DsbA_FrnE_like"/>
    <property type="match status" value="1"/>
</dbReference>
<sequence>MHEFFYLYDPLCGWCYGATPAVVKLELVPSVVLHPLATGLFAGDDRKMTPDFAAYAWTNDQRIAEMTGQVFSEAYREKVLGNPEGRFDSTAATRAVTAVHLTEPARELEALHRIQALRYADGRDNTDPAELLRVLRDLGLEEAVALLEAGGPEIDDAVERRKAMAQQLMTGLGIRGVPALVRLQEGNKVTAVPNGVLFEEPGLLAERLGLPPEAEEAIR</sequence>
<dbReference type="Proteomes" id="UP000626026">
    <property type="component" value="Unassembled WGS sequence"/>
</dbReference>
<dbReference type="SUPFAM" id="SSF52833">
    <property type="entry name" value="Thioredoxin-like"/>
    <property type="match status" value="1"/>
</dbReference>
<organism evidence="2 3">
    <name type="scientific">Teichococcus aerophilus</name>
    <dbReference type="NCBI Taxonomy" id="1224513"/>
    <lineage>
        <taxon>Bacteria</taxon>
        <taxon>Pseudomonadati</taxon>
        <taxon>Pseudomonadota</taxon>
        <taxon>Alphaproteobacteria</taxon>
        <taxon>Acetobacterales</taxon>
        <taxon>Roseomonadaceae</taxon>
        <taxon>Roseomonas</taxon>
    </lineage>
</organism>
<comment type="caution">
    <text evidence="2">The sequence shown here is derived from an EMBL/GenBank/DDBJ whole genome shotgun (WGS) entry which is preliminary data.</text>
</comment>
<dbReference type="InterPro" id="IPR001853">
    <property type="entry name" value="DSBA-like_thioredoxin_dom"/>
</dbReference>
<gene>
    <name evidence="2" type="ORF">IBL26_20020</name>
</gene>
<name>A0ABR7RSE5_9PROT</name>
<evidence type="ECO:0000313" key="2">
    <source>
        <dbReference type="EMBL" id="MBC9209141.1"/>
    </source>
</evidence>
<evidence type="ECO:0000259" key="1">
    <source>
        <dbReference type="Pfam" id="PF01323"/>
    </source>
</evidence>